<feature type="signal peptide" evidence="1">
    <location>
        <begin position="1"/>
        <end position="20"/>
    </location>
</feature>
<accession>A0A9X2XS87</accession>
<protein>
    <recommendedName>
        <fullName evidence="4">Lipoprotein</fullName>
    </recommendedName>
</protein>
<reference evidence="2" key="1">
    <citation type="submission" date="2022-09" db="EMBL/GenBank/DDBJ databases">
        <authorList>
            <person name="Yuan C."/>
            <person name="Ke Z."/>
        </authorList>
    </citation>
    <scope>NUCLEOTIDE SEQUENCE</scope>
    <source>
        <strain evidence="2">LB-8</strain>
    </source>
</reference>
<evidence type="ECO:0008006" key="4">
    <source>
        <dbReference type="Google" id="ProtNLM"/>
    </source>
</evidence>
<feature type="chain" id="PRO_5040833102" description="Lipoprotein" evidence="1">
    <location>
        <begin position="21"/>
        <end position="216"/>
    </location>
</feature>
<gene>
    <name evidence="2" type="ORF">OCK74_03060</name>
</gene>
<keyword evidence="3" id="KW-1185">Reference proteome</keyword>
<evidence type="ECO:0000313" key="3">
    <source>
        <dbReference type="Proteomes" id="UP001155483"/>
    </source>
</evidence>
<name>A0A9X2XS87_9BACT</name>
<dbReference type="Proteomes" id="UP001155483">
    <property type="component" value="Unassembled WGS sequence"/>
</dbReference>
<keyword evidence="1" id="KW-0732">Signal</keyword>
<comment type="caution">
    <text evidence="2">The sequence shown here is derived from an EMBL/GenBank/DDBJ whole genome shotgun (WGS) entry which is preliminary data.</text>
</comment>
<evidence type="ECO:0000313" key="2">
    <source>
        <dbReference type="EMBL" id="MCU7548074.1"/>
    </source>
</evidence>
<reference evidence="2" key="2">
    <citation type="submission" date="2023-04" db="EMBL/GenBank/DDBJ databases">
        <title>Paracnuella aquatica gen. nov., sp. nov., a member of the family Chitinophagaceae isolated from a hot spring.</title>
        <authorList>
            <person name="Wang C."/>
        </authorList>
    </citation>
    <scope>NUCLEOTIDE SEQUENCE</scope>
    <source>
        <strain evidence="2">LB-8</strain>
    </source>
</reference>
<evidence type="ECO:0000256" key="1">
    <source>
        <dbReference type="SAM" id="SignalP"/>
    </source>
</evidence>
<dbReference type="PROSITE" id="PS51257">
    <property type="entry name" value="PROKAR_LIPOPROTEIN"/>
    <property type="match status" value="1"/>
</dbReference>
<dbReference type="EMBL" id="JAOTIF010000001">
    <property type="protein sequence ID" value="MCU7548074.1"/>
    <property type="molecule type" value="Genomic_DNA"/>
</dbReference>
<dbReference type="AlphaFoldDB" id="A0A9X2XS87"/>
<organism evidence="2 3">
    <name type="scientific">Paraflavisolibacter caeni</name>
    <dbReference type="NCBI Taxonomy" id="2982496"/>
    <lineage>
        <taxon>Bacteria</taxon>
        <taxon>Pseudomonadati</taxon>
        <taxon>Bacteroidota</taxon>
        <taxon>Chitinophagia</taxon>
        <taxon>Chitinophagales</taxon>
        <taxon>Chitinophagaceae</taxon>
        <taxon>Paraflavisolibacter</taxon>
    </lineage>
</organism>
<dbReference type="RefSeq" id="WP_279295518.1">
    <property type="nucleotide sequence ID" value="NZ_JAOTIF010000001.1"/>
</dbReference>
<proteinExistence type="predicted"/>
<sequence length="216" mass="24535">MRYLFSIISLSLLFASCSNNKETASAKPFCDTTCNTDTFKFAGDHKLKPVVTISVNNCIADTLSFSHEAMPASRQVHMGTYLGHLVRLNNSAISAYFKDTSYVWLTFNDCATGRGYLLKLPFNKKESIRKMSSAINSFDKKFVLPEDLRAYADYSTIYVEDIATGKSETMTFKEEYKIDWDNIHETIDSVNISRNRIYVQLKKDGQIVPIEKNISL</sequence>